<dbReference type="GO" id="GO:0050511">
    <property type="term" value="F:undecaprenyldiphospho-muramoylpentapeptide beta-N-acetylglucosaminyltransferase activity"/>
    <property type="evidence" value="ECO:0007669"/>
    <property type="project" value="UniProtKB-UniRule"/>
</dbReference>
<dbReference type="GO" id="GO:0071555">
    <property type="term" value="P:cell wall organization"/>
    <property type="evidence" value="ECO:0007669"/>
    <property type="project" value="UniProtKB-KW"/>
</dbReference>
<evidence type="ECO:0000256" key="9">
    <source>
        <dbReference type="ARBA" id="ARBA00023316"/>
    </source>
</evidence>
<protein>
    <recommendedName>
        <fullName evidence="10">UDP-N-acetylglucosamine--N-acetylmuramyl-(pentapeptide) pyrophosphoryl-undecaprenol N-acetylglucosamine transferase</fullName>
        <ecNumber evidence="10">2.4.1.227</ecNumber>
    </recommendedName>
    <alternativeName>
        <fullName evidence="10">Undecaprenyl-PP-MurNAc-pentapeptide-UDPGlcNAc GlcNAc transferase</fullName>
    </alternativeName>
</protein>
<keyword evidence="2 10" id="KW-0132">Cell division</keyword>
<evidence type="ECO:0000256" key="10">
    <source>
        <dbReference type="HAMAP-Rule" id="MF_00033"/>
    </source>
</evidence>
<keyword evidence="1 10" id="KW-1003">Cell membrane</keyword>
<evidence type="ECO:0000313" key="13">
    <source>
        <dbReference type="EMBL" id="QDH14270.1"/>
    </source>
</evidence>
<evidence type="ECO:0000313" key="14">
    <source>
        <dbReference type="Proteomes" id="UP000318709"/>
    </source>
</evidence>
<dbReference type="PANTHER" id="PTHR21015:SF22">
    <property type="entry name" value="GLYCOSYLTRANSFERASE"/>
    <property type="match status" value="1"/>
</dbReference>
<evidence type="ECO:0000256" key="8">
    <source>
        <dbReference type="ARBA" id="ARBA00023306"/>
    </source>
</evidence>
<dbReference type="CDD" id="cd03785">
    <property type="entry name" value="GT28_MurG"/>
    <property type="match status" value="1"/>
</dbReference>
<dbReference type="UniPathway" id="UPA00219"/>
<feature type="binding site" evidence="10">
    <location>
        <begin position="12"/>
        <end position="14"/>
    </location>
    <ligand>
        <name>UDP-N-acetyl-alpha-D-glucosamine</name>
        <dbReference type="ChEBI" id="CHEBI:57705"/>
    </ligand>
</feature>
<reference evidence="13 14" key="1">
    <citation type="submission" date="2019-03" db="EMBL/GenBank/DDBJ databases">
        <title>The complete genome sequence of Swingsia_sp. F3b2 LMG30590(T).</title>
        <authorList>
            <person name="Chua K.-O."/>
            <person name="Chan K.-G."/>
            <person name="See-Too W.-S."/>
        </authorList>
    </citation>
    <scope>NUCLEOTIDE SEQUENCE [LARGE SCALE GENOMIC DNA]</scope>
    <source>
        <strain evidence="13 14">F3b2</strain>
    </source>
</reference>
<comment type="caution">
    <text evidence="10">Lacks conserved residue(s) required for the propagation of feature annotation.</text>
</comment>
<evidence type="ECO:0000259" key="11">
    <source>
        <dbReference type="Pfam" id="PF03033"/>
    </source>
</evidence>
<sequence>MHKPVLLAAGGTGGHLFPAEAVADHLQAQGHDTILVTDQRAVVRPNSPFRRPKGGVLVLGSHGVAGKGVLGKVRGVTSLLKATLQARAIVRRLQPICCVGFGGYPSVPPLLSTQLLPPFWRPPVIIHEANAVLGKANRMLARFAQLGATSFPEVAGLPVDAHVVETGMPVRPAIEALLDVPYVAPTPDGPLNLLVWGGSLGAKALTETVPLALAKLPPALRARLRVVQQIAPDAQPKAREVYAKAGIKAELHPFIHDVPGQLRQAHLVVGRAGGSSVAELALAGRPSLMVPLPVAASDEQTANAKAMMAVGAGWMMPQREMTPDHLAKTLEGLLSQPDTLAEAARRAHSFAKPHAARRLADLALAAERS</sequence>
<comment type="pathway">
    <text evidence="10">Cell wall biogenesis; peptidoglycan biosynthesis.</text>
</comment>
<dbReference type="KEGG" id="swf:E3E12_01015"/>
<dbReference type="HAMAP" id="MF_00033">
    <property type="entry name" value="MurG"/>
    <property type="match status" value="1"/>
</dbReference>
<dbReference type="GO" id="GO:0009252">
    <property type="term" value="P:peptidoglycan biosynthetic process"/>
    <property type="evidence" value="ECO:0007669"/>
    <property type="project" value="UniProtKB-UniRule"/>
</dbReference>
<feature type="binding site" evidence="10">
    <location>
        <position position="199"/>
    </location>
    <ligand>
        <name>UDP-N-acetyl-alpha-D-glucosamine</name>
        <dbReference type="ChEBI" id="CHEBI:57705"/>
    </ligand>
</feature>
<evidence type="ECO:0000256" key="1">
    <source>
        <dbReference type="ARBA" id="ARBA00022475"/>
    </source>
</evidence>
<evidence type="ECO:0000256" key="2">
    <source>
        <dbReference type="ARBA" id="ARBA00022618"/>
    </source>
</evidence>
<dbReference type="Pfam" id="PF04101">
    <property type="entry name" value="Glyco_tran_28_C"/>
    <property type="match status" value="1"/>
</dbReference>
<dbReference type="Proteomes" id="UP000318709">
    <property type="component" value="Chromosome"/>
</dbReference>
<dbReference type="GO" id="GO:0005886">
    <property type="term" value="C:plasma membrane"/>
    <property type="evidence" value="ECO:0007669"/>
    <property type="project" value="UniProtKB-SubCell"/>
</dbReference>
<organism evidence="13 14">
    <name type="scientific">Formicincola oecophyllae</name>
    <dbReference type="NCBI Taxonomy" id="2558361"/>
    <lineage>
        <taxon>Bacteria</taxon>
        <taxon>Pseudomonadati</taxon>
        <taxon>Pseudomonadota</taxon>
        <taxon>Alphaproteobacteria</taxon>
        <taxon>Acetobacterales</taxon>
        <taxon>Acetobacteraceae</taxon>
        <taxon>Formicincola</taxon>
    </lineage>
</organism>
<feature type="binding site" evidence="10">
    <location>
        <position position="300"/>
    </location>
    <ligand>
        <name>UDP-N-acetyl-alpha-D-glucosamine</name>
        <dbReference type="ChEBI" id="CHEBI:57705"/>
    </ligand>
</feature>
<dbReference type="GO" id="GO:0005975">
    <property type="term" value="P:carbohydrate metabolic process"/>
    <property type="evidence" value="ECO:0007669"/>
    <property type="project" value="InterPro"/>
</dbReference>
<dbReference type="InterPro" id="IPR007235">
    <property type="entry name" value="Glyco_trans_28_C"/>
</dbReference>
<feature type="binding site" evidence="10">
    <location>
        <position position="171"/>
    </location>
    <ligand>
        <name>UDP-N-acetyl-alpha-D-glucosamine</name>
        <dbReference type="ChEBI" id="CHEBI:57705"/>
    </ligand>
</feature>
<keyword evidence="9 10" id="KW-0961">Cell wall biogenesis/degradation</keyword>
<comment type="function">
    <text evidence="10">Cell wall formation. Catalyzes the transfer of a GlcNAc subunit on undecaprenyl-pyrophosphoryl-MurNAc-pentapeptide (lipid intermediate I) to form undecaprenyl-pyrophosphoryl-MurNAc-(pentapeptide)GlcNAc (lipid intermediate II).</text>
</comment>
<evidence type="ECO:0000256" key="5">
    <source>
        <dbReference type="ARBA" id="ARBA00022960"/>
    </source>
</evidence>
<evidence type="ECO:0000256" key="6">
    <source>
        <dbReference type="ARBA" id="ARBA00022984"/>
    </source>
</evidence>
<proteinExistence type="inferred from homology"/>
<dbReference type="Pfam" id="PF03033">
    <property type="entry name" value="Glyco_transf_28"/>
    <property type="match status" value="1"/>
</dbReference>
<dbReference type="SUPFAM" id="SSF53756">
    <property type="entry name" value="UDP-Glycosyltransferase/glycogen phosphorylase"/>
    <property type="match status" value="1"/>
</dbReference>
<feature type="binding site" evidence="10">
    <location>
        <position position="255"/>
    </location>
    <ligand>
        <name>UDP-N-acetyl-alpha-D-glucosamine</name>
        <dbReference type="ChEBI" id="CHEBI:57705"/>
    </ligand>
</feature>
<comment type="subcellular location">
    <subcellularLocation>
        <location evidence="10">Cell membrane</location>
        <topology evidence="10">Peripheral membrane protein</topology>
        <orientation evidence="10">Cytoplasmic side</orientation>
    </subcellularLocation>
</comment>
<dbReference type="OrthoDB" id="9808936at2"/>
<evidence type="ECO:0000256" key="3">
    <source>
        <dbReference type="ARBA" id="ARBA00022676"/>
    </source>
</evidence>
<feature type="domain" description="Glycosyl transferase family 28 C-terminal" evidence="12">
    <location>
        <begin position="193"/>
        <end position="357"/>
    </location>
</feature>
<dbReference type="InterPro" id="IPR004276">
    <property type="entry name" value="GlycoTrans_28_N"/>
</dbReference>
<dbReference type="EC" id="2.4.1.227" evidence="10"/>
<dbReference type="GO" id="GO:0051301">
    <property type="term" value="P:cell division"/>
    <property type="evidence" value="ECO:0007669"/>
    <property type="project" value="UniProtKB-KW"/>
</dbReference>
<accession>A0A4Y6UBG2</accession>
<keyword evidence="4 10" id="KW-0808">Transferase</keyword>
<evidence type="ECO:0000259" key="12">
    <source>
        <dbReference type="Pfam" id="PF04101"/>
    </source>
</evidence>
<dbReference type="GO" id="GO:0051991">
    <property type="term" value="F:UDP-N-acetyl-D-glucosamine:N-acetylmuramoyl-L-alanyl-D-glutamyl-meso-2,6-diaminopimelyl-D-alanyl-D-alanine-diphosphoundecaprenol 4-beta-N-acetylglucosaminlytransferase activity"/>
    <property type="evidence" value="ECO:0007669"/>
    <property type="project" value="RHEA"/>
</dbReference>
<dbReference type="NCBIfam" id="TIGR01133">
    <property type="entry name" value="murG"/>
    <property type="match status" value="1"/>
</dbReference>
<keyword evidence="5 10" id="KW-0133">Cell shape</keyword>
<gene>
    <name evidence="10 13" type="primary">murG</name>
    <name evidence="13" type="ORF">E3E12_01015</name>
</gene>
<keyword evidence="7 10" id="KW-0472">Membrane</keyword>
<keyword evidence="6 10" id="KW-0573">Peptidoglycan synthesis</keyword>
<name>A0A4Y6UBG2_9PROT</name>
<dbReference type="GO" id="GO:0008360">
    <property type="term" value="P:regulation of cell shape"/>
    <property type="evidence" value="ECO:0007669"/>
    <property type="project" value="UniProtKB-KW"/>
</dbReference>
<keyword evidence="3 10" id="KW-0328">Glycosyltransferase</keyword>
<dbReference type="EMBL" id="CP038231">
    <property type="protein sequence ID" value="QDH14270.1"/>
    <property type="molecule type" value="Genomic_DNA"/>
</dbReference>
<evidence type="ECO:0000256" key="7">
    <source>
        <dbReference type="ARBA" id="ARBA00023136"/>
    </source>
</evidence>
<dbReference type="Gene3D" id="3.40.50.2000">
    <property type="entry name" value="Glycogen Phosphorylase B"/>
    <property type="match status" value="2"/>
</dbReference>
<dbReference type="AlphaFoldDB" id="A0A4Y6UBG2"/>
<keyword evidence="8 10" id="KW-0131">Cell cycle</keyword>
<dbReference type="PANTHER" id="PTHR21015">
    <property type="entry name" value="UDP-N-ACETYLGLUCOSAMINE--N-ACETYLMURAMYL-(PENTAPEPTIDE) PYROPHOSPHORYL-UNDECAPRENOL N-ACETYLGLUCOSAMINE TRANSFERASE 1"/>
    <property type="match status" value="1"/>
</dbReference>
<keyword evidence="14" id="KW-1185">Reference proteome</keyword>
<feature type="binding site" evidence="10">
    <location>
        <position position="130"/>
    </location>
    <ligand>
        <name>UDP-N-acetyl-alpha-D-glucosamine</name>
        <dbReference type="ChEBI" id="CHEBI:57705"/>
    </ligand>
</feature>
<feature type="domain" description="Glycosyltransferase family 28 N-terminal" evidence="11">
    <location>
        <begin position="5"/>
        <end position="145"/>
    </location>
</feature>
<evidence type="ECO:0000256" key="4">
    <source>
        <dbReference type="ARBA" id="ARBA00022679"/>
    </source>
</evidence>
<comment type="similarity">
    <text evidence="10">Belongs to the glycosyltransferase 28 family. MurG subfamily.</text>
</comment>
<comment type="catalytic activity">
    <reaction evidence="10">
        <text>di-trans,octa-cis-undecaprenyl diphospho-N-acetyl-alpha-D-muramoyl-L-alanyl-D-glutamyl-meso-2,6-diaminopimeloyl-D-alanyl-D-alanine + UDP-N-acetyl-alpha-D-glucosamine = di-trans,octa-cis-undecaprenyl diphospho-[N-acetyl-alpha-D-glucosaminyl-(1-&gt;4)]-N-acetyl-alpha-D-muramoyl-L-alanyl-D-glutamyl-meso-2,6-diaminopimeloyl-D-alanyl-D-alanine + UDP + H(+)</text>
        <dbReference type="Rhea" id="RHEA:31227"/>
        <dbReference type="ChEBI" id="CHEBI:15378"/>
        <dbReference type="ChEBI" id="CHEBI:57705"/>
        <dbReference type="ChEBI" id="CHEBI:58223"/>
        <dbReference type="ChEBI" id="CHEBI:61387"/>
        <dbReference type="ChEBI" id="CHEBI:61388"/>
        <dbReference type="EC" id="2.4.1.227"/>
    </reaction>
</comment>
<dbReference type="InterPro" id="IPR006009">
    <property type="entry name" value="GlcNAc_MurG"/>
</dbReference>